<evidence type="ECO:0000256" key="1">
    <source>
        <dbReference type="SAM" id="MobiDB-lite"/>
    </source>
</evidence>
<feature type="region of interest" description="Disordered" evidence="1">
    <location>
        <begin position="58"/>
        <end position="78"/>
    </location>
</feature>
<dbReference type="EMBL" id="JAAALK010000079">
    <property type="protein sequence ID" value="KAG8097268.1"/>
    <property type="molecule type" value="Genomic_DNA"/>
</dbReference>
<protein>
    <submittedName>
        <fullName evidence="3">Uncharacterized protein</fullName>
    </submittedName>
</protein>
<name>A0A8J5WUE6_ZIZPA</name>
<accession>A0A8J5WUE6</accession>
<evidence type="ECO:0000313" key="3">
    <source>
        <dbReference type="EMBL" id="KAG8097268.1"/>
    </source>
</evidence>
<gene>
    <name evidence="3" type="ORF">GUJ93_ZPchr0013g37739</name>
</gene>
<dbReference type="AlphaFoldDB" id="A0A8J5WUE6"/>
<feature type="signal peptide" evidence="2">
    <location>
        <begin position="1"/>
        <end position="41"/>
    </location>
</feature>
<organism evidence="3 4">
    <name type="scientific">Zizania palustris</name>
    <name type="common">Northern wild rice</name>
    <dbReference type="NCBI Taxonomy" id="103762"/>
    <lineage>
        <taxon>Eukaryota</taxon>
        <taxon>Viridiplantae</taxon>
        <taxon>Streptophyta</taxon>
        <taxon>Embryophyta</taxon>
        <taxon>Tracheophyta</taxon>
        <taxon>Spermatophyta</taxon>
        <taxon>Magnoliopsida</taxon>
        <taxon>Liliopsida</taxon>
        <taxon>Poales</taxon>
        <taxon>Poaceae</taxon>
        <taxon>BOP clade</taxon>
        <taxon>Oryzoideae</taxon>
        <taxon>Oryzeae</taxon>
        <taxon>Zizaniinae</taxon>
        <taxon>Zizania</taxon>
    </lineage>
</organism>
<evidence type="ECO:0000313" key="4">
    <source>
        <dbReference type="Proteomes" id="UP000729402"/>
    </source>
</evidence>
<reference evidence="3" key="2">
    <citation type="submission" date="2021-02" db="EMBL/GenBank/DDBJ databases">
        <authorList>
            <person name="Kimball J.A."/>
            <person name="Haas M.W."/>
            <person name="Macchietto M."/>
            <person name="Kono T."/>
            <person name="Duquette J."/>
            <person name="Shao M."/>
        </authorList>
    </citation>
    <scope>NUCLEOTIDE SEQUENCE</scope>
    <source>
        <tissue evidence="3">Fresh leaf tissue</tissue>
    </source>
</reference>
<sequence length="124" mass="12530">MASPAAAAVRAGAICAAVLLLLPLPLPPAADVFIGPRPVAAQPPQPQEVAAAMIDIASGGGGGGSDNGTTRARGSGGSRKVASGIDCQICEATCRVKCLVNSLFQWGGCYQRCKADTCNDWCSR</sequence>
<comment type="caution">
    <text evidence="3">The sequence shown here is derived from an EMBL/GenBank/DDBJ whole genome shotgun (WGS) entry which is preliminary data.</text>
</comment>
<keyword evidence="2" id="KW-0732">Signal</keyword>
<proteinExistence type="predicted"/>
<reference evidence="3" key="1">
    <citation type="journal article" date="2021" name="bioRxiv">
        <title>Whole Genome Assembly and Annotation of Northern Wild Rice, Zizania palustris L., Supports a Whole Genome Duplication in the Zizania Genus.</title>
        <authorList>
            <person name="Haas M."/>
            <person name="Kono T."/>
            <person name="Macchietto M."/>
            <person name="Millas R."/>
            <person name="McGilp L."/>
            <person name="Shao M."/>
            <person name="Duquette J."/>
            <person name="Hirsch C.N."/>
            <person name="Kimball J."/>
        </authorList>
    </citation>
    <scope>NUCLEOTIDE SEQUENCE</scope>
    <source>
        <tissue evidence="3">Fresh leaf tissue</tissue>
    </source>
</reference>
<evidence type="ECO:0000256" key="2">
    <source>
        <dbReference type="SAM" id="SignalP"/>
    </source>
</evidence>
<dbReference type="OrthoDB" id="658268at2759"/>
<keyword evidence="4" id="KW-1185">Reference proteome</keyword>
<feature type="chain" id="PRO_5035277283" evidence="2">
    <location>
        <begin position="42"/>
        <end position="124"/>
    </location>
</feature>
<dbReference type="Proteomes" id="UP000729402">
    <property type="component" value="Unassembled WGS sequence"/>
</dbReference>